<feature type="compositionally biased region" description="Polar residues" evidence="1">
    <location>
        <begin position="418"/>
        <end position="438"/>
    </location>
</feature>
<protein>
    <submittedName>
        <fullName evidence="2">Uncharacterized protein</fullName>
    </submittedName>
</protein>
<evidence type="ECO:0000313" key="2">
    <source>
        <dbReference type="EMBL" id="KAG0010882.1"/>
    </source>
</evidence>
<reference evidence="2" key="1">
    <citation type="journal article" date="2020" name="Fungal Divers.">
        <title>Resolving the Mortierellaceae phylogeny through synthesis of multi-gene phylogenetics and phylogenomics.</title>
        <authorList>
            <person name="Vandepol N."/>
            <person name="Liber J."/>
            <person name="Desiro A."/>
            <person name="Na H."/>
            <person name="Kennedy M."/>
            <person name="Barry K."/>
            <person name="Grigoriev I.V."/>
            <person name="Miller A.N."/>
            <person name="O'Donnell K."/>
            <person name="Stajich J.E."/>
            <person name="Bonito G."/>
        </authorList>
    </citation>
    <scope>NUCLEOTIDE SEQUENCE</scope>
    <source>
        <strain evidence="2">NRRL 2769</strain>
    </source>
</reference>
<accession>A0A9P6SY65</accession>
<feature type="compositionally biased region" description="Low complexity" evidence="1">
    <location>
        <begin position="382"/>
        <end position="417"/>
    </location>
</feature>
<organism evidence="2 3">
    <name type="scientific">Entomortierella chlamydospora</name>
    <dbReference type="NCBI Taxonomy" id="101097"/>
    <lineage>
        <taxon>Eukaryota</taxon>
        <taxon>Fungi</taxon>
        <taxon>Fungi incertae sedis</taxon>
        <taxon>Mucoromycota</taxon>
        <taxon>Mortierellomycotina</taxon>
        <taxon>Mortierellomycetes</taxon>
        <taxon>Mortierellales</taxon>
        <taxon>Mortierellaceae</taxon>
        <taxon>Entomortierella</taxon>
    </lineage>
</organism>
<feature type="compositionally biased region" description="Acidic residues" evidence="1">
    <location>
        <begin position="683"/>
        <end position="701"/>
    </location>
</feature>
<keyword evidence="3" id="KW-1185">Reference proteome</keyword>
<feature type="compositionally biased region" description="Acidic residues" evidence="1">
    <location>
        <begin position="710"/>
        <end position="728"/>
    </location>
</feature>
<feature type="compositionally biased region" description="Polar residues" evidence="1">
    <location>
        <begin position="338"/>
        <end position="362"/>
    </location>
</feature>
<gene>
    <name evidence="2" type="ORF">BGZ80_001112</name>
</gene>
<feature type="compositionally biased region" description="Low complexity" evidence="1">
    <location>
        <begin position="278"/>
        <end position="295"/>
    </location>
</feature>
<feature type="compositionally biased region" description="Polar residues" evidence="1">
    <location>
        <begin position="170"/>
        <end position="196"/>
    </location>
</feature>
<dbReference type="AlphaFoldDB" id="A0A9P6SY65"/>
<sequence length="765" mass="83410">MSSIAQSSLPSSPSTVSLASSLLDVRQLDSGIDIQEPPRPLSKRSNRDIRVSVADNENPQINAPRNQSSQRSVQQGVSPANVQKQLTKESKSPRIESHINEEDDSYFADILDKYCNSDEDPISTVTSTASGWKGLQSPEPPSPPVKRSYIRTTASSKQAEGTAVAAAASLGNNQLSSPSSDAHSQAGSNNQTRGRNSSASDLSSLPSTLNAATAKFNVYLQSASVGNSRESLLKSTSSSSSSPLLSSSQSPTSTVATASSTTRTYAKKPPPPPKDDSSSSFSLPSRPPSSTFRPSAKSSFYQQSARSHDGIYRNDSSVDLGESKPELPPKDSSRRALHNNNITGSSNLNSSKPPVLSLDTQSSGQLSSFSDVVEATMDKHNASASSPASGSYYNAEHGTQSHLSSQSGSRSMSSSGQNYPHNVSQQSASRPPEQQSYQHPKFDARLDESGKNQDYRHRQENNNHPRSRSVNENQVYSQRQSSSQYSLQSQQYPSKGSRHPLHGGSTSQLDLSWSGYKSQNNSSSNSLRTSNPPAPYHSERTRSYSHGSIYTNSSASLSAYPGSTRSLKSALMKTPIARARAKEIRGSRKVNFGEMITIVTIERAETPPPPPPMDKKTKKKLLQAKKNSSGKRGQMQNFDPEYNAAFFDAPYTPTPTEVVVTLAPWIGNPNYDEEKQNSKFYNEDDIDYEYDDDDDEYDMPYESDIRLGPEDDDEDDDEDEEDDDDDEEYASRKWGHGIAGPGGALPKKKGGMFKFKRAVNKLLRN</sequence>
<feature type="region of interest" description="Disordered" evidence="1">
    <location>
        <begin position="29"/>
        <end position="103"/>
    </location>
</feature>
<evidence type="ECO:0000313" key="3">
    <source>
        <dbReference type="Proteomes" id="UP000703661"/>
    </source>
</evidence>
<feature type="compositionally biased region" description="Polar residues" evidence="1">
    <location>
        <begin position="296"/>
        <end position="305"/>
    </location>
</feature>
<dbReference type="EMBL" id="JAAAID010001249">
    <property type="protein sequence ID" value="KAG0010882.1"/>
    <property type="molecule type" value="Genomic_DNA"/>
</dbReference>
<feature type="compositionally biased region" description="Low complexity" evidence="1">
    <location>
        <begin position="228"/>
        <end position="264"/>
    </location>
</feature>
<feature type="region of interest" description="Disordered" evidence="1">
    <location>
        <begin position="227"/>
        <end position="362"/>
    </location>
</feature>
<comment type="caution">
    <text evidence="2">The sequence shown here is derived from an EMBL/GenBank/DDBJ whole genome shotgun (WGS) entry which is preliminary data.</text>
</comment>
<proteinExistence type="predicted"/>
<evidence type="ECO:0000256" key="1">
    <source>
        <dbReference type="SAM" id="MobiDB-lite"/>
    </source>
</evidence>
<feature type="compositionally biased region" description="Low complexity" evidence="1">
    <location>
        <begin position="474"/>
        <end position="494"/>
    </location>
</feature>
<dbReference type="Proteomes" id="UP000703661">
    <property type="component" value="Unassembled WGS sequence"/>
</dbReference>
<feature type="compositionally biased region" description="Polar residues" evidence="1">
    <location>
        <begin position="55"/>
        <end position="66"/>
    </location>
</feature>
<feature type="compositionally biased region" description="Basic and acidic residues" evidence="1">
    <location>
        <begin position="440"/>
        <end position="463"/>
    </location>
</feature>
<dbReference type="OrthoDB" id="2439077at2759"/>
<feature type="compositionally biased region" description="Basic and acidic residues" evidence="1">
    <location>
        <begin position="86"/>
        <end position="100"/>
    </location>
</feature>
<feature type="compositionally biased region" description="Low complexity" evidence="1">
    <location>
        <begin position="67"/>
        <end position="78"/>
    </location>
</feature>
<feature type="compositionally biased region" description="Polar residues" evidence="1">
    <location>
        <begin position="150"/>
        <end position="159"/>
    </location>
</feature>
<name>A0A9P6SY65_9FUNG</name>
<feature type="region of interest" description="Disordered" evidence="1">
    <location>
        <begin position="380"/>
        <end position="547"/>
    </location>
</feature>
<feature type="compositionally biased region" description="Low complexity" evidence="1">
    <location>
        <begin position="512"/>
        <end position="531"/>
    </location>
</feature>
<feature type="region of interest" description="Disordered" evidence="1">
    <location>
        <begin position="667"/>
        <end position="749"/>
    </location>
</feature>
<feature type="compositionally biased region" description="Polar residues" evidence="1">
    <location>
        <begin position="464"/>
        <end position="473"/>
    </location>
</feature>
<feature type="region of interest" description="Disordered" evidence="1">
    <location>
        <begin position="117"/>
        <end position="205"/>
    </location>
</feature>
<feature type="compositionally biased region" description="Basic and acidic residues" evidence="1">
    <location>
        <begin position="321"/>
        <end position="334"/>
    </location>
</feature>